<proteinExistence type="predicted"/>
<evidence type="ECO:0000313" key="2">
    <source>
        <dbReference type="EMBL" id="KAJ8715472.1"/>
    </source>
</evidence>
<sequence>MSRILSLIYVTVLLLDYASCEEGSGNAPEQTVNEKLDILNPDIENALKKIDTLVKTASKLNELDAAGDVTLAEDPESIYDDMIKILNEIIEVVKNSNNAYKFLKANGLDRVVQQSLKANYDKLKTRTLILLKVLFDVAPTTTSTVIPITVIDKVLDIFEHDNLALKAHSLDVMYLWLPDNPKVQARVMKIKGLAPFYEQVAKLDMSVVKTLLDLFNIILKEHIKVNNDVQRTVVDSEKFKFYQRIGLLEHMKTPVVCNGLLNIFSKAWTDTTDEHNIIATVFDMVKNIKPFCLKIYRGKDDAKKLFMVLKKYVKDPENLEYFESRGLNVTEISQVIEEYVKKLRFSVKDEM</sequence>
<evidence type="ECO:0000256" key="1">
    <source>
        <dbReference type="SAM" id="SignalP"/>
    </source>
</evidence>
<keyword evidence="3" id="KW-1185">Reference proteome</keyword>
<gene>
    <name evidence="2" type="ORF">PYW07_009954</name>
</gene>
<dbReference type="InterPro" id="IPR016024">
    <property type="entry name" value="ARM-type_fold"/>
</dbReference>
<dbReference type="SUPFAM" id="SSF48371">
    <property type="entry name" value="ARM repeat"/>
    <property type="match status" value="1"/>
</dbReference>
<reference evidence="2" key="1">
    <citation type="submission" date="2023-03" db="EMBL/GenBank/DDBJ databases">
        <title>Chromosome-level genomes of two armyworms, Mythimna separata and Mythimna loreyi, provide insights into the biosynthesis and reception of sex pheromones.</title>
        <authorList>
            <person name="Zhao H."/>
        </authorList>
    </citation>
    <scope>NUCLEOTIDE SEQUENCE</scope>
    <source>
        <strain evidence="2">BeijingLab</strain>
        <tissue evidence="2">Pupa</tissue>
    </source>
</reference>
<name>A0AAD8DQ46_MYTSE</name>
<feature type="chain" id="PRO_5042281787" evidence="1">
    <location>
        <begin position="21"/>
        <end position="351"/>
    </location>
</feature>
<accession>A0AAD8DQ46</accession>
<organism evidence="2 3">
    <name type="scientific">Mythimna separata</name>
    <name type="common">Oriental armyworm</name>
    <name type="synonym">Pseudaletia separata</name>
    <dbReference type="NCBI Taxonomy" id="271217"/>
    <lineage>
        <taxon>Eukaryota</taxon>
        <taxon>Metazoa</taxon>
        <taxon>Ecdysozoa</taxon>
        <taxon>Arthropoda</taxon>
        <taxon>Hexapoda</taxon>
        <taxon>Insecta</taxon>
        <taxon>Pterygota</taxon>
        <taxon>Neoptera</taxon>
        <taxon>Endopterygota</taxon>
        <taxon>Lepidoptera</taxon>
        <taxon>Glossata</taxon>
        <taxon>Ditrysia</taxon>
        <taxon>Noctuoidea</taxon>
        <taxon>Noctuidae</taxon>
        <taxon>Noctuinae</taxon>
        <taxon>Hadenini</taxon>
        <taxon>Mythimna</taxon>
    </lineage>
</organism>
<dbReference type="InterPro" id="IPR011989">
    <property type="entry name" value="ARM-like"/>
</dbReference>
<dbReference type="AlphaFoldDB" id="A0AAD8DQ46"/>
<feature type="signal peptide" evidence="1">
    <location>
        <begin position="1"/>
        <end position="20"/>
    </location>
</feature>
<evidence type="ECO:0000313" key="3">
    <source>
        <dbReference type="Proteomes" id="UP001231518"/>
    </source>
</evidence>
<protein>
    <submittedName>
        <fullName evidence="2">Uncharacterized protein</fullName>
    </submittedName>
</protein>
<keyword evidence="1" id="KW-0732">Signal</keyword>
<dbReference type="Proteomes" id="UP001231518">
    <property type="component" value="Chromosome 24"/>
</dbReference>
<comment type="caution">
    <text evidence="2">The sequence shown here is derived from an EMBL/GenBank/DDBJ whole genome shotgun (WGS) entry which is preliminary data.</text>
</comment>
<dbReference type="EMBL" id="JARGEI010000018">
    <property type="protein sequence ID" value="KAJ8715472.1"/>
    <property type="molecule type" value="Genomic_DNA"/>
</dbReference>
<dbReference type="Gene3D" id="1.25.10.10">
    <property type="entry name" value="Leucine-rich Repeat Variant"/>
    <property type="match status" value="1"/>
</dbReference>